<protein>
    <submittedName>
        <fullName evidence="2">Uncharacterized protein</fullName>
    </submittedName>
</protein>
<reference evidence="3" key="1">
    <citation type="journal article" date="2019" name="Int. J. Syst. Evol. Microbiol.">
        <title>The Global Catalogue of Microorganisms (GCM) 10K type strain sequencing project: providing services to taxonomists for standard genome sequencing and annotation.</title>
        <authorList>
            <consortium name="The Broad Institute Genomics Platform"/>
            <consortium name="The Broad Institute Genome Sequencing Center for Infectious Disease"/>
            <person name="Wu L."/>
            <person name="Ma J."/>
        </authorList>
    </citation>
    <scope>NUCLEOTIDE SEQUENCE [LARGE SCALE GENOMIC DNA]</scope>
    <source>
        <strain evidence="3">JCM 17085</strain>
    </source>
</reference>
<proteinExistence type="predicted"/>
<evidence type="ECO:0000313" key="3">
    <source>
        <dbReference type="Proteomes" id="UP001500841"/>
    </source>
</evidence>
<feature type="signal peptide" evidence="1">
    <location>
        <begin position="1"/>
        <end position="25"/>
    </location>
</feature>
<dbReference type="Proteomes" id="UP001500841">
    <property type="component" value="Unassembled WGS sequence"/>
</dbReference>
<evidence type="ECO:0000313" key="2">
    <source>
        <dbReference type="EMBL" id="GAA4098680.1"/>
    </source>
</evidence>
<dbReference type="EMBL" id="BAABCV010000008">
    <property type="protein sequence ID" value="GAA4098680.1"/>
    <property type="molecule type" value="Genomic_DNA"/>
</dbReference>
<dbReference type="RefSeq" id="WP_345104435.1">
    <property type="nucleotide sequence ID" value="NZ_BAABCV010000008.1"/>
</dbReference>
<organism evidence="2 3">
    <name type="scientific">Mucilaginibacter panaciglaebae</name>
    <dbReference type="NCBI Taxonomy" id="502331"/>
    <lineage>
        <taxon>Bacteria</taxon>
        <taxon>Pseudomonadati</taxon>
        <taxon>Bacteroidota</taxon>
        <taxon>Sphingobacteriia</taxon>
        <taxon>Sphingobacteriales</taxon>
        <taxon>Sphingobacteriaceae</taxon>
        <taxon>Mucilaginibacter</taxon>
    </lineage>
</organism>
<keyword evidence="3" id="KW-1185">Reference proteome</keyword>
<gene>
    <name evidence="2" type="ORF">GCM10022392_23170</name>
</gene>
<keyword evidence="1" id="KW-0732">Signal</keyword>
<feature type="chain" id="PRO_5045518346" evidence="1">
    <location>
        <begin position="26"/>
        <end position="207"/>
    </location>
</feature>
<name>A0ABP7WWX1_9SPHI</name>
<evidence type="ECO:0000256" key="1">
    <source>
        <dbReference type="SAM" id="SignalP"/>
    </source>
</evidence>
<accession>A0ABP7WWX1</accession>
<comment type="caution">
    <text evidence="2">The sequence shown here is derived from an EMBL/GenBank/DDBJ whole genome shotgun (WGS) entry which is preliminary data.</text>
</comment>
<sequence length="207" mass="23238">MNIITTKISCLLVAFLLLLAAPVAAQINKATTGPQSQLKIFDASLAQIDVAFTFPEGFKEIKAPNTDSYQFDYAMILPDADFEIWFRVNTQKENEKLLSDKNIKVNNPDSLFISIAQDQIASFTSEKIHSKHTLPQYILNRYNADAGCIYLISINDTPITKHYKYAFITVLQKNGSGTVMAICFTNDKGPEFFKNMNLASSCLKFKE</sequence>